<evidence type="ECO:0000313" key="2">
    <source>
        <dbReference type="Proteomes" id="UP000712673"/>
    </source>
</evidence>
<protein>
    <submittedName>
        <fullName evidence="1">Uncharacterized protein</fullName>
    </submittedName>
</protein>
<name>A0A937W4H1_UNCTE</name>
<comment type="caution">
    <text evidence="1">The sequence shown here is derived from an EMBL/GenBank/DDBJ whole genome shotgun (WGS) entry which is preliminary data.</text>
</comment>
<sequence>MQAALSNGTNSSETAYYLAHVLAERGRLDDVQQLLKGTLAAPGTFLFRKEAQEWLDRLGKKP</sequence>
<reference evidence="1" key="1">
    <citation type="submission" date="2019-03" db="EMBL/GenBank/DDBJ databases">
        <title>Lake Tanganyika Metagenome-Assembled Genomes (MAGs).</title>
        <authorList>
            <person name="Tran P."/>
        </authorList>
    </citation>
    <scope>NUCLEOTIDE SEQUENCE</scope>
    <source>
        <strain evidence="1">K_DeepCast_65m_m2_066</strain>
    </source>
</reference>
<accession>A0A937W4H1</accession>
<dbReference type="Proteomes" id="UP000712673">
    <property type="component" value="Unassembled WGS sequence"/>
</dbReference>
<organism evidence="1 2">
    <name type="scientific">Tectimicrobiota bacterium</name>
    <dbReference type="NCBI Taxonomy" id="2528274"/>
    <lineage>
        <taxon>Bacteria</taxon>
        <taxon>Pseudomonadati</taxon>
        <taxon>Nitrospinota/Tectimicrobiota group</taxon>
        <taxon>Candidatus Tectimicrobiota</taxon>
    </lineage>
</organism>
<gene>
    <name evidence="1" type="ORF">FJZ47_15880</name>
</gene>
<dbReference type="EMBL" id="VGLS01000526">
    <property type="protein sequence ID" value="MBM3225264.1"/>
    <property type="molecule type" value="Genomic_DNA"/>
</dbReference>
<evidence type="ECO:0000313" key="1">
    <source>
        <dbReference type="EMBL" id="MBM3225264.1"/>
    </source>
</evidence>
<dbReference type="AlphaFoldDB" id="A0A937W4H1"/>
<proteinExistence type="predicted"/>